<keyword evidence="3" id="KW-1185">Reference proteome</keyword>
<evidence type="ECO:0000313" key="2">
    <source>
        <dbReference type="EMBL" id="PWN22434.1"/>
    </source>
</evidence>
<proteinExistence type="predicted"/>
<organism evidence="2 3">
    <name type="scientific">Pseudomicrostroma glucosiphilum</name>
    <dbReference type="NCBI Taxonomy" id="1684307"/>
    <lineage>
        <taxon>Eukaryota</taxon>
        <taxon>Fungi</taxon>
        <taxon>Dikarya</taxon>
        <taxon>Basidiomycota</taxon>
        <taxon>Ustilaginomycotina</taxon>
        <taxon>Exobasidiomycetes</taxon>
        <taxon>Microstromatales</taxon>
        <taxon>Microstromatales incertae sedis</taxon>
        <taxon>Pseudomicrostroma</taxon>
    </lineage>
</organism>
<dbReference type="Proteomes" id="UP000245942">
    <property type="component" value="Unassembled WGS sequence"/>
</dbReference>
<gene>
    <name evidence="2" type="ORF">BCV69DRAFT_311238</name>
</gene>
<dbReference type="InterPro" id="IPR011990">
    <property type="entry name" value="TPR-like_helical_dom_sf"/>
</dbReference>
<accession>A0A316UC43</accession>
<dbReference type="RefSeq" id="XP_025349594.1">
    <property type="nucleotide sequence ID" value="XM_025494845.1"/>
</dbReference>
<dbReference type="OrthoDB" id="19908at2759"/>
<dbReference type="GeneID" id="37016579"/>
<dbReference type="Gene3D" id="1.25.40.10">
    <property type="entry name" value="Tetratricopeptide repeat domain"/>
    <property type="match status" value="1"/>
</dbReference>
<dbReference type="EMBL" id="KZ819323">
    <property type="protein sequence ID" value="PWN22434.1"/>
    <property type="molecule type" value="Genomic_DNA"/>
</dbReference>
<dbReference type="AlphaFoldDB" id="A0A316UC43"/>
<name>A0A316UC43_9BASI</name>
<feature type="region of interest" description="Disordered" evidence="1">
    <location>
        <begin position="712"/>
        <end position="751"/>
    </location>
</feature>
<feature type="region of interest" description="Disordered" evidence="1">
    <location>
        <begin position="105"/>
        <end position="143"/>
    </location>
</feature>
<reference evidence="2 3" key="1">
    <citation type="journal article" date="2018" name="Mol. Biol. Evol.">
        <title>Broad Genomic Sampling Reveals a Smut Pathogenic Ancestry of the Fungal Clade Ustilaginomycotina.</title>
        <authorList>
            <person name="Kijpornyongpan T."/>
            <person name="Mondo S.J."/>
            <person name="Barry K."/>
            <person name="Sandor L."/>
            <person name="Lee J."/>
            <person name="Lipzen A."/>
            <person name="Pangilinan J."/>
            <person name="LaButti K."/>
            <person name="Hainaut M."/>
            <person name="Henrissat B."/>
            <person name="Grigoriev I.V."/>
            <person name="Spatafora J.W."/>
            <person name="Aime M.C."/>
        </authorList>
    </citation>
    <scope>NUCLEOTIDE SEQUENCE [LARGE SCALE GENOMIC DNA]</scope>
    <source>
        <strain evidence="2 3">MCA 4718</strain>
    </source>
</reference>
<evidence type="ECO:0000256" key="1">
    <source>
        <dbReference type="SAM" id="MobiDB-lite"/>
    </source>
</evidence>
<evidence type="ECO:0000313" key="3">
    <source>
        <dbReference type="Proteomes" id="UP000245942"/>
    </source>
</evidence>
<sequence length="751" mass="81977">MEASRTVSQSYVAFASAVRRLLLPTTSRAPKTRLGHDRLAQDRAFSSTVEAAASAVGSASSPRPLPVYATYGLQSLIAQRMSWDHWPAGPPQALGVDELELPMPFTTPPPPRSLSVEHEEEPVEPQESSSPPTLHRPTTHLHSGPRAARLMLSKGKLGQGMLHFQEALRKTSIPHTLLPPLSPGERSPIRQEDLIREGDFEAILLELRLIFSGRRQLDRAAAWERKAWRPDGLPLDRNIGDVPQSILAAFAMGSTFDSCIAMGYRPSSRMVAILISCLSHLLPTEAFTEAVELAMSSRGGENMGRDILAAIVVGYGRAGQPEKGEAYLARYTDLHRDVSASATKLSASNVDSDGWSHDVGIWNALVRSHAIAGQHGKAMAWLRRYSAFCQRPDVPKELKPQGSPSIYLTLLTSIAERKFTRGSSEGISDNVTREVMAVVSLMMQHGVKAHTAMLNFLADFERRRGEHVSAKKLLSQVASINAQADGLGQFENAVLPDGHDVDRTSQHILEERNNWDSHTYRQAFELVTQNSLAGAKKAADPASVLPSPRSLLSSLLNAHHQKARGRPRVTSSALHSITLLTAIKSCLTYRDYPAAVVALQTFTVCALPLPVAEVFKIISHGVKKHSFLAPAQMYSRLNDGVGSIPKIGPLQGMLEAAILHELQEGKESDCSDSPGWVRAALGASGASGASWDALPDTDKLHTVMRDVRKEVLPTRRSDKPVLTPEQLKAARKQAEMRAHRRSQQLGTVEVD</sequence>
<protein>
    <submittedName>
        <fullName evidence="2">Uncharacterized protein</fullName>
    </submittedName>
</protein>